<keyword evidence="2" id="KW-1185">Reference proteome</keyword>
<accession>A0ABR1EBC9</accession>
<proteinExistence type="predicted"/>
<dbReference type="EMBL" id="JAVFWL010000006">
    <property type="protein sequence ID" value="KAK6760007.1"/>
    <property type="molecule type" value="Genomic_DNA"/>
</dbReference>
<reference evidence="1 2" key="1">
    <citation type="submission" date="2023-08" db="EMBL/GenBank/DDBJ databases">
        <title>A Necator americanus chromosomal reference genome.</title>
        <authorList>
            <person name="Ilik V."/>
            <person name="Petrzelkova K.J."/>
            <person name="Pardy F."/>
            <person name="Fuh T."/>
            <person name="Niatou-Singa F.S."/>
            <person name="Gouil Q."/>
            <person name="Baker L."/>
            <person name="Ritchie M.E."/>
            <person name="Jex A.R."/>
            <person name="Gazzola D."/>
            <person name="Li H."/>
            <person name="Toshio Fujiwara R."/>
            <person name="Zhan B."/>
            <person name="Aroian R.V."/>
            <person name="Pafco B."/>
            <person name="Schwarz E.M."/>
        </authorList>
    </citation>
    <scope>NUCLEOTIDE SEQUENCE [LARGE SCALE GENOMIC DNA]</scope>
    <source>
        <strain evidence="1 2">Aroian</strain>
        <tissue evidence="1">Whole animal</tissue>
    </source>
</reference>
<name>A0ABR1EBC9_NECAM</name>
<gene>
    <name evidence="1" type="primary">Necator_chrX.g21671</name>
    <name evidence="1" type="ORF">RB195_021510</name>
</gene>
<evidence type="ECO:0000313" key="2">
    <source>
        <dbReference type="Proteomes" id="UP001303046"/>
    </source>
</evidence>
<protein>
    <submittedName>
        <fullName evidence="1">Uncharacterized protein</fullName>
    </submittedName>
</protein>
<evidence type="ECO:0000313" key="1">
    <source>
        <dbReference type="EMBL" id="KAK6760007.1"/>
    </source>
</evidence>
<dbReference type="Proteomes" id="UP001303046">
    <property type="component" value="Unassembled WGS sequence"/>
</dbReference>
<comment type="caution">
    <text evidence="1">The sequence shown here is derived from an EMBL/GenBank/DDBJ whole genome shotgun (WGS) entry which is preliminary data.</text>
</comment>
<organism evidence="1 2">
    <name type="scientific">Necator americanus</name>
    <name type="common">Human hookworm</name>
    <dbReference type="NCBI Taxonomy" id="51031"/>
    <lineage>
        <taxon>Eukaryota</taxon>
        <taxon>Metazoa</taxon>
        <taxon>Ecdysozoa</taxon>
        <taxon>Nematoda</taxon>
        <taxon>Chromadorea</taxon>
        <taxon>Rhabditida</taxon>
        <taxon>Rhabditina</taxon>
        <taxon>Rhabditomorpha</taxon>
        <taxon>Strongyloidea</taxon>
        <taxon>Ancylostomatidae</taxon>
        <taxon>Bunostominae</taxon>
        <taxon>Necator</taxon>
    </lineage>
</organism>
<sequence>MPETTGCANGLWGAMATKRLTFHVSTRPQFRNHSSVSFHRFFPDPRSADFFDEKKTTIFTIDGRRSSIHRLCS</sequence>